<name>A0A7C4D3W0_THEPE</name>
<sequence length="201" mass="22690">MLASLTETERRIVVAYLKQRGKARDLAHALGVSERTVYKALYKYRKLARERGVDPSAFYLRGSFGYQPDNGRDELQRPLLNFEGIKQEIIAELVPVIEEAVRQAVKQSLEELLSGQRGRAAAASPSASNHLKSDSDQIARLILTIEKLNENLVKFGQAITNLYSTGTPRVQQHSWQNRAHEDSLPSFVVGNPWLEVLSQRY</sequence>
<reference evidence="1" key="1">
    <citation type="journal article" date="2020" name="mSystems">
        <title>Genome- and Community-Level Interaction Insights into Carbon Utilization and Element Cycling Functions of Hydrothermarchaeota in Hydrothermal Sediment.</title>
        <authorList>
            <person name="Zhou Z."/>
            <person name="Liu Y."/>
            <person name="Xu W."/>
            <person name="Pan J."/>
            <person name="Luo Z.H."/>
            <person name="Li M."/>
        </authorList>
    </citation>
    <scope>NUCLEOTIDE SEQUENCE</scope>
    <source>
        <strain evidence="1">SpSt-649</strain>
    </source>
</reference>
<dbReference type="AlphaFoldDB" id="A0A7C4D3W0"/>
<dbReference type="EMBL" id="DTBQ01000141">
    <property type="protein sequence ID" value="HGM47096.1"/>
    <property type="molecule type" value="Genomic_DNA"/>
</dbReference>
<comment type="caution">
    <text evidence="1">The sequence shown here is derived from an EMBL/GenBank/DDBJ whole genome shotgun (WGS) entry which is preliminary data.</text>
</comment>
<proteinExistence type="predicted"/>
<accession>A0A7C4D3W0</accession>
<evidence type="ECO:0000313" key="1">
    <source>
        <dbReference type="EMBL" id="HGM47096.1"/>
    </source>
</evidence>
<protein>
    <submittedName>
        <fullName evidence="1">Helix-turn-helix domain-containing protein</fullName>
    </submittedName>
</protein>
<organism evidence="1">
    <name type="scientific">Thermofilum pendens</name>
    <dbReference type="NCBI Taxonomy" id="2269"/>
    <lineage>
        <taxon>Archaea</taxon>
        <taxon>Thermoproteota</taxon>
        <taxon>Thermoprotei</taxon>
        <taxon>Thermofilales</taxon>
        <taxon>Thermofilaceae</taxon>
        <taxon>Thermofilum</taxon>
    </lineage>
</organism>
<gene>
    <name evidence="1" type="ORF">ENU21_05040</name>
</gene>